<accession>W8U683</accession>
<dbReference type="Gene3D" id="3.30.70.2970">
    <property type="entry name" value="Protein of unknown function (DUF541), domain 2"/>
    <property type="match status" value="1"/>
</dbReference>
<dbReference type="Pfam" id="PF04402">
    <property type="entry name" value="SIMPL"/>
    <property type="match status" value="1"/>
</dbReference>
<dbReference type="PANTHER" id="PTHR34387:SF1">
    <property type="entry name" value="PERIPLASMIC IMMUNOGENIC PROTEIN"/>
    <property type="match status" value="1"/>
</dbReference>
<keyword evidence="3" id="KW-1185">Reference proteome</keyword>
<evidence type="ECO:0000313" key="3">
    <source>
        <dbReference type="Proteomes" id="UP000019591"/>
    </source>
</evidence>
<dbReference type="GO" id="GO:0006974">
    <property type="term" value="P:DNA damage response"/>
    <property type="evidence" value="ECO:0007669"/>
    <property type="project" value="TreeGrafter"/>
</dbReference>
<gene>
    <name evidence="2" type="ORF">EAL2_c11340</name>
</gene>
<dbReference type="eggNOG" id="COG2968">
    <property type="taxonomic scope" value="Bacteria"/>
</dbReference>
<feature type="chain" id="PRO_5004913378" description="26 kDa periplasmic immunogenic protein" evidence="1">
    <location>
        <begin position="22"/>
        <end position="232"/>
    </location>
</feature>
<evidence type="ECO:0000313" key="2">
    <source>
        <dbReference type="EMBL" id="AHM56431.1"/>
    </source>
</evidence>
<organism evidence="2 3">
    <name type="scientific">Peptoclostridium acidaminophilum DSM 3953</name>
    <dbReference type="NCBI Taxonomy" id="1286171"/>
    <lineage>
        <taxon>Bacteria</taxon>
        <taxon>Bacillati</taxon>
        <taxon>Bacillota</taxon>
        <taxon>Clostridia</taxon>
        <taxon>Peptostreptococcales</taxon>
        <taxon>Peptoclostridiaceae</taxon>
        <taxon>Peptoclostridium</taxon>
    </lineage>
</organism>
<dbReference type="Gene3D" id="3.30.110.170">
    <property type="entry name" value="Protein of unknown function (DUF541), domain 1"/>
    <property type="match status" value="1"/>
</dbReference>
<feature type="signal peptide" evidence="1">
    <location>
        <begin position="1"/>
        <end position="21"/>
    </location>
</feature>
<dbReference type="Proteomes" id="UP000019591">
    <property type="component" value="Chromosome"/>
</dbReference>
<dbReference type="HOGENOM" id="CLU_080344_2_0_9"/>
<dbReference type="InterPro" id="IPR052022">
    <property type="entry name" value="26kDa_periplasmic_antigen"/>
</dbReference>
<dbReference type="OrthoDB" id="9785192at2"/>
<protein>
    <recommendedName>
        <fullName evidence="4">26 kDa periplasmic immunogenic protein</fullName>
    </recommendedName>
</protein>
<dbReference type="AlphaFoldDB" id="W8U683"/>
<dbReference type="KEGG" id="eac:EAL2_c11340"/>
<dbReference type="EMBL" id="CP007452">
    <property type="protein sequence ID" value="AHM56431.1"/>
    <property type="molecule type" value="Genomic_DNA"/>
</dbReference>
<evidence type="ECO:0000256" key="1">
    <source>
        <dbReference type="SAM" id="SignalP"/>
    </source>
</evidence>
<sequence length="232" mass="25215">MKRILATVIMAVLMMSSFTFAQEGTSSRTIGVTGEGEVSVVPNQAVITFSVDTVNMDARKVVDENNAIVNKFKADIIKLGVKESNIKTTSYNFFKDYDYDSQTNKQVFKGYRLVNAFEVKVENIQMVGDVLNKAVEDGITGMSNVAFSVLEKDKYYAEALKKAVANGKAKADAIAQGLGTTVKESLKVTEVSASYPVTYPVMMLEKSAADAGTAISQGELTIKAIVSMEYSY</sequence>
<proteinExistence type="predicted"/>
<reference evidence="2 3" key="1">
    <citation type="journal article" date="2014" name="Genome Announc.">
        <title>Complete Genome Sequence of Amino Acid-Utilizing Eubacterium acidaminophilum al-2 (DSM 3953).</title>
        <authorList>
            <person name="Poehlein A."/>
            <person name="Andreesen J.R."/>
            <person name="Daniel R."/>
        </authorList>
    </citation>
    <scope>NUCLEOTIDE SEQUENCE [LARGE SCALE GENOMIC DNA]</scope>
    <source>
        <strain evidence="2 3">DSM 3953</strain>
    </source>
</reference>
<dbReference type="PATRIC" id="fig|1286171.3.peg.1083"/>
<keyword evidence="1" id="KW-0732">Signal</keyword>
<dbReference type="RefSeq" id="WP_025435435.1">
    <property type="nucleotide sequence ID" value="NZ_CP007452.1"/>
</dbReference>
<dbReference type="STRING" id="1286171.EAL2_c11340"/>
<dbReference type="InterPro" id="IPR007497">
    <property type="entry name" value="SIMPL/DUF541"/>
</dbReference>
<evidence type="ECO:0008006" key="4">
    <source>
        <dbReference type="Google" id="ProtNLM"/>
    </source>
</evidence>
<dbReference type="PANTHER" id="PTHR34387">
    <property type="entry name" value="SLR1258 PROTEIN"/>
    <property type="match status" value="1"/>
</dbReference>
<name>W8U683_PEPAC</name>